<organism evidence="1 2">
    <name type="scientific">Salinibacter ruber</name>
    <dbReference type="NCBI Taxonomy" id="146919"/>
    <lineage>
        <taxon>Bacteria</taxon>
        <taxon>Pseudomonadati</taxon>
        <taxon>Rhodothermota</taxon>
        <taxon>Rhodothermia</taxon>
        <taxon>Rhodothermales</taxon>
        <taxon>Salinibacteraceae</taxon>
        <taxon>Salinibacter</taxon>
    </lineage>
</organism>
<name>A0AAW5PBK3_9BACT</name>
<reference evidence="1" key="1">
    <citation type="submission" date="2022-08" db="EMBL/GenBank/DDBJ databases">
        <title>Genomic Encyclopedia of Type Strains, Phase V (KMG-V): Genome sequencing to study the core and pangenomes of soil and plant-associated prokaryotes.</title>
        <authorList>
            <person name="Whitman W."/>
        </authorList>
    </citation>
    <scope>NUCLEOTIDE SEQUENCE</scope>
    <source>
        <strain evidence="1">SP3002</strain>
    </source>
</reference>
<accession>A0AAW5PBK3</accession>
<evidence type="ECO:0000313" key="1">
    <source>
        <dbReference type="EMBL" id="MCS4159171.1"/>
    </source>
</evidence>
<sequence>MSLLSFVHPIRTYQPCSGVGRHANNVLLRPAQREGLRQELFCSEGWLEQDGTLSWKMPLRKLPVHAFRYPENLTERCWKIFGRSRMDRFVPDGGLHIRAG</sequence>
<comment type="caution">
    <text evidence="1">The sequence shown here is derived from an EMBL/GenBank/DDBJ whole genome shotgun (WGS) entry which is preliminary data.</text>
</comment>
<dbReference type="AlphaFoldDB" id="A0AAW5PBK3"/>
<protein>
    <submittedName>
        <fullName evidence="1">Uncharacterized protein</fullName>
    </submittedName>
</protein>
<dbReference type="EMBL" id="JANTZM010000019">
    <property type="protein sequence ID" value="MCS4159171.1"/>
    <property type="molecule type" value="Genomic_DNA"/>
</dbReference>
<gene>
    <name evidence="1" type="ORF">GGP99_003157</name>
</gene>
<proteinExistence type="predicted"/>
<evidence type="ECO:0000313" key="2">
    <source>
        <dbReference type="Proteomes" id="UP001155110"/>
    </source>
</evidence>
<dbReference type="Proteomes" id="UP001155110">
    <property type="component" value="Unassembled WGS sequence"/>
</dbReference>